<dbReference type="Pfam" id="PF01812">
    <property type="entry name" value="5-FTHF_cyc-lig"/>
    <property type="match status" value="1"/>
</dbReference>
<comment type="caution">
    <text evidence="6">The sequence shown here is derived from an EMBL/GenBank/DDBJ whole genome shotgun (WGS) entry which is preliminary data.</text>
</comment>
<protein>
    <recommendedName>
        <fullName evidence="5">5-formyltetrahydrofolate cyclo-ligase</fullName>
        <ecNumber evidence="5">6.3.3.2</ecNumber>
    </recommendedName>
</protein>
<proteinExistence type="inferred from homology"/>
<accession>A0AAJ1EYA4</accession>
<dbReference type="PIRSF" id="PIRSF006806">
    <property type="entry name" value="FTHF_cligase"/>
    <property type="match status" value="1"/>
</dbReference>
<comment type="similarity">
    <text evidence="1 5">Belongs to the 5-formyltetrahydrofolate cyclo-ligase family.</text>
</comment>
<feature type="binding site" evidence="4">
    <location>
        <begin position="150"/>
        <end position="158"/>
    </location>
    <ligand>
        <name>ATP</name>
        <dbReference type="ChEBI" id="CHEBI:30616"/>
    </ligand>
</feature>
<evidence type="ECO:0000313" key="6">
    <source>
        <dbReference type="EMBL" id="MCH4294889.1"/>
    </source>
</evidence>
<dbReference type="NCBIfam" id="TIGR02727">
    <property type="entry name" value="MTHFS_bact"/>
    <property type="match status" value="1"/>
</dbReference>
<comment type="catalytic activity">
    <reaction evidence="5">
        <text>(6S)-5-formyl-5,6,7,8-tetrahydrofolate + ATP = (6R)-5,10-methenyltetrahydrofolate + ADP + phosphate</text>
        <dbReference type="Rhea" id="RHEA:10488"/>
        <dbReference type="ChEBI" id="CHEBI:30616"/>
        <dbReference type="ChEBI" id="CHEBI:43474"/>
        <dbReference type="ChEBI" id="CHEBI:57455"/>
        <dbReference type="ChEBI" id="CHEBI:57457"/>
        <dbReference type="ChEBI" id="CHEBI:456216"/>
        <dbReference type="EC" id="6.3.3.2"/>
    </reaction>
</comment>
<reference evidence="6 7" key="1">
    <citation type="submission" date="2022-02" db="EMBL/GenBank/DDBJ databases">
        <title>The genome sequence of Shewanella sp. 3B26.</title>
        <authorList>
            <person name="Du J."/>
        </authorList>
    </citation>
    <scope>NUCLEOTIDE SEQUENCE [LARGE SCALE GENOMIC DNA]</scope>
    <source>
        <strain evidence="6 7">3B26</strain>
    </source>
</reference>
<dbReference type="GO" id="GO:0009396">
    <property type="term" value="P:folic acid-containing compound biosynthetic process"/>
    <property type="evidence" value="ECO:0007669"/>
    <property type="project" value="TreeGrafter"/>
</dbReference>
<evidence type="ECO:0000256" key="3">
    <source>
        <dbReference type="ARBA" id="ARBA00022840"/>
    </source>
</evidence>
<keyword evidence="2 4" id="KW-0547">Nucleotide-binding</keyword>
<evidence type="ECO:0000256" key="5">
    <source>
        <dbReference type="RuleBase" id="RU361279"/>
    </source>
</evidence>
<dbReference type="InterPro" id="IPR002698">
    <property type="entry name" value="FTHF_cligase"/>
</dbReference>
<evidence type="ECO:0000313" key="7">
    <source>
        <dbReference type="Proteomes" id="UP001297581"/>
    </source>
</evidence>
<keyword evidence="5" id="KW-0460">Magnesium</keyword>
<dbReference type="PANTHER" id="PTHR23407:SF1">
    <property type="entry name" value="5-FORMYLTETRAHYDROFOLATE CYCLO-LIGASE"/>
    <property type="match status" value="1"/>
</dbReference>
<dbReference type="InterPro" id="IPR024185">
    <property type="entry name" value="FTHF_cligase-like_sf"/>
</dbReference>
<sequence length="209" mass="23095">MTASVTARANIAPAHQNLQARSAIRKQVRSLRRALSDDIQASAAHQAAIHLQAELKGAKRVALYLENDGEISPRPLIAALWQQGVEVYLPVLHPFAEGHLLFIRYDDQTDMRENLYGIPEPVLACHQLCPAHRLDAIITPLVAFDETGNRLGMGGGFYDRTLAQLPDSTRVIGLAHDCQRLPALPVEAWDVPLATIVTPSKVYRFPQQN</sequence>
<dbReference type="InterPro" id="IPR037171">
    <property type="entry name" value="NagB/RpiA_transferase-like"/>
</dbReference>
<comment type="cofactor">
    <cofactor evidence="5">
        <name>Mg(2+)</name>
        <dbReference type="ChEBI" id="CHEBI:18420"/>
    </cofactor>
</comment>
<dbReference type="EC" id="6.3.3.2" evidence="5"/>
<organism evidence="6 7">
    <name type="scientific">Shewanella zhuhaiensis</name>
    <dbReference type="NCBI Taxonomy" id="2919576"/>
    <lineage>
        <taxon>Bacteria</taxon>
        <taxon>Pseudomonadati</taxon>
        <taxon>Pseudomonadota</taxon>
        <taxon>Gammaproteobacteria</taxon>
        <taxon>Alteromonadales</taxon>
        <taxon>Shewanellaceae</taxon>
        <taxon>Shewanella</taxon>
    </lineage>
</organism>
<dbReference type="Gene3D" id="3.40.50.10420">
    <property type="entry name" value="NagB/RpiA/CoA transferase-like"/>
    <property type="match status" value="1"/>
</dbReference>
<keyword evidence="3 4" id="KW-0067">ATP-binding</keyword>
<dbReference type="GO" id="GO:0046872">
    <property type="term" value="F:metal ion binding"/>
    <property type="evidence" value="ECO:0007669"/>
    <property type="project" value="UniProtKB-KW"/>
</dbReference>
<evidence type="ECO:0000256" key="2">
    <source>
        <dbReference type="ARBA" id="ARBA00022741"/>
    </source>
</evidence>
<keyword evidence="6" id="KW-0436">Ligase</keyword>
<keyword evidence="7" id="KW-1185">Reference proteome</keyword>
<dbReference type="GO" id="GO:0035999">
    <property type="term" value="P:tetrahydrofolate interconversion"/>
    <property type="evidence" value="ECO:0007669"/>
    <property type="project" value="TreeGrafter"/>
</dbReference>
<dbReference type="RefSeq" id="WP_240591172.1">
    <property type="nucleotide sequence ID" value="NZ_JAKUDL010000003.1"/>
</dbReference>
<dbReference type="Proteomes" id="UP001297581">
    <property type="component" value="Unassembled WGS sequence"/>
</dbReference>
<name>A0AAJ1EYA4_9GAMM</name>
<feature type="binding site" evidence="4">
    <location>
        <begin position="21"/>
        <end position="25"/>
    </location>
    <ligand>
        <name>ATP</name>
        <dbReference type="ChEBI" id="CHEBI:30616"/>
    </ligand>
</feature>
<feature type="binding site" evidence="4">
    <location>
        <position position="65"/>
    </location>
    <ligand>
        <name>substrate</name>
    </ligand>
</feature>
<dbReference type="AlphaFoldDB" id="A0AAJ1EYA4"/>
<keyword evidence="5" id="KW-0479">Metal-binding</keyword>
<gene>
    <name evidence="6" type="ORF">MJ923_11295</name>
</gene>
<evidence type="ECO:0000256" key="1">
    <source>
        <dbReference type="ARBA" id="ARBA00010638"/>
    </source>
</evidence>
<dbReference type="GO" id="GO:0005524">
    <property type="term" value="F:ATP binding"/>
    <property type="evidence" value="ECO:0007669"/>
    <property type="project" value="UniProtKB-KW"/>
</dbReference>
<dbReference type="PANTHER" id="PTHR23407">
    <property type="entry name" value="ATPASE INHIBITOR/5-FORMYLTETRAHYDROFOLATE CYCLO-LIGASE"/>
    <property type="match status" value="1"/>
</dbReference>
<feature type="binding site" evidence="4">
    <location>
        <position position="70"/>
    </location>
    <ligand>
        <name>substrate</name>
    </ligand>
</feature>
<evidence type="ECO:0000256" key="4">
    <source>
        <dbReference type="PIRSR" id="PIRSR006806-1"/>
    </source>
</evidence>
<dbReference type="SUPFAM" id="SSF100950">
    <property type="entry name" value="NagB/RpiA/CoA transferase-like"/>
    <property type="match status" value="1"/>
</dbReference>
<dbReference type="EMBL" id="JAKUDL010000003">
    <property type="protein sequence ID" value="MCH4294889.1"/>
    <property type="molecule type" value="Genomic_DNA"/>
</dbReference>
<dbReference type="GO" id="GO:0030272">
    <property type="term" value="F:5-formyltetrahydrofolate cyclo-ligase activity"/>
    <property type="evidence" value="ECO:0007669"/>
    <property type="project" value="UniProtKB-EC"/>
</dbReference>